<protein>
    <recommendedName>
        <fullName evidence="3">Chlororespiratory reduction 42</fullName>
    </recommendedName>
</protein>
<reference evidence="1" key="1">
    <citation type="journal article" date="2023" name="Plant J.">
        <title>The genome of the king protea, Protea cynaroides.</title>
        <authorList>
            <person name="Chang J."/>
            <person name="Duong T.A."/>
            <person name="Schoeman C."/>
            <person name="Ma X."/>
            <person name="Roodt D."/>
            <person name="Barker N."/>
            <person name="Li Z."/>
            <person name="Van de Peer Y."/>
            <person name="Mizrachi E."/>
        </authorList>
    </citation>
    <scope>NUCLEOTIDE SEQUENCE</scope>
    <source>
        <tissue evidence="1">Young leaves</tissue>
    </source>
</reference>
<dbReference type="PANTHER" id="PTHR36799:SF2">
    <property type="entry name" value="PROTEIN CHLORORESPIRATORY REDUCTION 42, CHLOROPLASTIC"/>
    <property type="match status" value="1"/>
</dbReference>
<organism evidence="1 2">
    <name type="scientific">Protea cynaroides</name>
    <dbReference type="NCBI Taxonomy" id="273540"/>
    <lineage>
        <taxon>Eukaryota</taxon>
        <taxon>Viridiplantae</taxon>
        <taxon>Streptophyta</taxon>
        <taxon>Embryophyta</taxon>
        <taxon>Tracheophyta</taxon>
        <taxon>Spermatophyta</taxon>
        <taxon>Magnoliopsida</taxon>
        <taxon>Proteales</taxon>
        <taxon>Proteaceae</taxon>
        <taxon>Protea</taxon>
    </lineage>
</organism>
<proteinExistence type="predicted"/>
<dbReference type="GO" id="GO:0010258">
    <property type="term" value="P:NADH dehydrogenase complex (plastoquinone) assembly"/>
    <property type="evidence" value="ECO:0007669"/>
    <property type="project" value="InterPro"/>
</dbReference>
<evidence type="ECO:0000313" key="1">
    <source>
        <dbReference type="EMBL" id="KAJ4978035.1"/>
    </source>
</evidence>
<evidence type="ECO:0008006" key="3">
    <source>
        <dbReference type="Google" id="ProtNLM"/>
    </source>
</evidence>
<accession>A0A9Q0KWJ1</accession>
<dbReference type="AlphaFoldDB" id="A0A9Q0KWJ1"/>
<dbReference type="Proteomes" id="UP001141806">
    <property type="component" value="Unassembled WGS sequence"/>
</dbReference>
<sequence length="130" mass="14274">MALSFSALVVSSKLQCNPNPPSKYSNTWIQNPHLFTRCESSESKLPEKQSELPKRSSNLQIGSPIVIVEAPEIIKTAASMPCLRVNTGLVKAGDVGRIVARKPKDVWAVRLTIGTFLIDGKNFKPLDLDK</sequence>
<keyword evidence="2" id="KW-1185">Reference proteome</keyword>
<dbReference type="InterPro" id="IPR021495">
    <property type="entry name" value="CRR42-like"/>
</dbReference>
<evidence type="ECO:0000313" key="2">
    <source>
        <dbReference type="Proteomes" id="UP001141806"/>
    </source>
</evidence>
<dbReference type="Pfam" id="PF11347">
    <property type="entry name" value="CRR42-like"/>
    <property type="match status" value="1"/>
</dbReference>
<name>A0A9Q0KWJ1_9MAGN</name>
<dbReference type="EMBL" id="JAMYWD010000002">
    <property type="protein sequence ID" value="KAJ4978035.1"/>
    <property type="molecule type" value="Genomic_DNA"/>
</dbReference>
<dbReference type="OrthoDB" id="2020429at2759"/>
<gene>
    <name evidence="1" type="ORF">NE237_008815</name>
</gene>
<comment type="caution">
    <text evidence="1">The sequence shown here is derived from an EMBL/GenBank/DDBJ whole genome shotgun (WGS) entry which is preliminary data.</text>
</comment>
<dbReference type="PANTHER" id="PTHR36799">
    <property type="match status" value="1"/>
</dbReference>